<keyword evidence="1" id="KW-1133">Transmembrane helix</keyword>
<sequence>MKAEEVKKMRFDQLIVVNGLILTVVTIYLILANVLHITVTSLFLVIGAIALIQGVAGLVRMDEAKSIIPIFGQVAAYEKEKLGDQEWRRQRIVGCVWNAVVSGIFLIQAYMHRGSLDTIAEIDYPILLIFVFLALTVLNFSMLMHFRKIDHAEAKVEFNYSMWRAQLDAVLIIVTFGFVMFTFTVFYFMTVN</sequence>
<gene>
    <name evidence="2" type="ORF">BEP19_03375</name>
</gene>
<evidence type="ECO:0000313" key="3">
    <source>
        <dbReference type="Proteomes" id="UP000284219"/>
    </source>
</evidence>
<protein>
    <submittedName>
        <fullName evidence="2">Uncharacterized protein</fullName>
    </submittedName>
</protein>
<dbReference type="Proteomes" id="UP000284219">
    <property type="component" value="Unassembled WGS sequence"/>
</dbReference>
<dbReference type="AlphaFoldDB" id="A0A419SP24"/>
<dbReference type="RefSeq" id="WP_120188658.1">
    <property type="nucleotide sequence ID" value="NZ_MCHY01000006.1"/>
</dbReference>
<dbReference type="OrthoDB" id="2990059at2"/>
<feature type="transmembrane region" description="Helical" evidence="1">
    <location>
        <begin position="124"/>
        <end position="146"/>
    </location>
</feature>
<feature type="transmembrane region" description="Helical" evidence="1">
    <location>
        <begin position="37"/>
        <end position="59"/>
    </location>
</feature>
<accession>A0A419SP24</accession>
<evidence type="ECO:0000313" key="2">
    <source>
        <dbReference type="EMBL" id="RKD25979.1"/>
    </source>
</evidence>
<keyword evidence="1" id="KW-0472">Membrane</keyword>
<feature type="transmembrane region" description="Helical" evidence="1">
    <location>
        <begin position="167"/>
        <end position="189"/>
    </location>
</feature>
<keyword evidence="3" id="KW-1185">Reference proteome</keyword>
<feature type="transmembrane region" description="Helical" evidence="1">
    <location>
        <begin position="12"/>
        <end position="31"/>
    </location>
</feature>
<keyword evidence="1" id="KW-0812">Transmembrane</keyword>
<organism evidence="2 3">
    <name type="scientific">Ammoniphilus oxalaticus</name>
    <dbReference type="NCBI Taxonomy" id="66863"/>
    <lineage>
        <taxon>Bacteria</taxon>
        <taxon>Bacillati</taxon>
        <taxon>Bacillota</taxon>
        <taxon>Bacilli</taxon>
        <taxon>Bacillales</taxon>
        <taxon>Paenibacillaceae</taxon>
        <taxon>Aneurinibacillus group</taxon>
        <taxon>Ammoniphilus</taxon>
    </lineage>
</organism>
<proteinExistence type="predicted"/>
<dbReference type="EMBL" id="MCHY01000006">
    <property type="protein sequence ID" value="RKD25979.1"/>
    <property type="molecule type" value="Genomic_DNA"/>
</dbReference>
<evidence type="ECO:0000256" key="1">
    <source>
        <dbReference type="SAM" id="Phobius"/>
    </source>
</evidence>
<feature type="transmembrane region" description="Helical" evidence="1">
    <location>
        <begin position="92"/>
        <end position="112"/>
    </location>
</feature>
<comment type="caution">
    <text evidence="2">The sequence shown here is derived from an EMBL/GenBank/DDBJ whole genome shotgun (WGS) entry which is preliminary data.</text>
</comment>
<reference evidence="2 3" key="1">
    <citation type="submission" date="2016-08" db="EMBL/GenBank/DDBJ databases">
        <title>Novel Firmicute Genomes.</title>
        <authorList>
            <person name="Poppleton D.I."/>
            <person name="Gribaldo S."/>
        </authorList>
    </citation>
    <scope>NUCLEOTIDE SEQUENCE [LARGE SCALE GENOMIC DNA]</scope>
    <source>
        <strain evidence="2 3">RAOx-1</strain>
    </source>
</reference>
<name>A0A419SP24_9BACL</name>